<accession>A0ACD5UPN4</accession>
<proteinExistence type="predicted"/>
<organism evidence="1 2">
    <name type="scientific">Avena sativa</name>
    <name type="common">Oat</name>
    <dbReference type="NCBI Taxonomy" id="4498"/>
    <lineage>
        <taxon>Eukaryota</taxon>
        <taxon>Viridiplantae</taxon>
        <taxon>Streptophyta</taxon>
        <taxon>Embryophyta</taxon>
        <taxon>Tracheophyta</taxon>
        <taxon>Spermatophyta</taxon>
        <taxon>Magnoliopsida</taxon>
        <taxon>Liliopsida</taxon>
        <taxon>Poales</taxon>
        <taxon>Poaceae</taxon>
        <taxon>BOP clade</taxon>
        <taxon>Pooideae</taxon>
        <taxon>Poodae</taxon>
        <taxon>Poeae</taxon>
        <taxon>Poeae Chloroplast Group 1 (Aveneae type)</taxon>
        <taxon>Aveninae</taxon>
        <taxon>Avena</taxon>
    </lineage>
</organism>
<reference evidence="1" key="1">
    <citation type="submission" date="2021-05" db="EMBL/GenBank/DDBJ databases">
        <authorList>
            <person name="Scholz U."/>
            <person name="Mascher M."/>
            <person name="Fiebig A."/>
        </authorList>
    </citation>
    <scope>NUCLEOTIDE SEQUENCE [LARGE SCALE GENOMIC DNA]</scope>
</reference>
<evidence type="ECO:0000313" key="2">
    <source>
        <dbReference type="Proteomes" id="UP001732700"/>
    </source>
</evidence>
<reference evidence="1" key="2">
    <citation type="submission" date="2025-09" db="UniProtKB">
        <authorList>
            <consortium name="EnsemblPlants"/>
        </authorList>
    </citation>
    <scope>IDENTIFICATION</scope>
</reference>
<name>A0ACD5UPN4_AVESA</name>
<dbReference type="EnsemblPlants" id="AVESA.00010b.r2.2CG0295590.1">
    <property type="protein sequence ID" value="AVESA.00010b.r2.2CG0295590.1.CDS"/>
    <property type="gene ID" value="AVESA.00010b.r2.2CG0295590"/>
</dbReference>
<dbReference type="Proteomes" id="UP001732700">
    <property type="component" value="Chromosome 2C"/>
</dbReference>
<keyword evidence="2" id="KW-1185">Reference proteome</keyword>
<evidence type="ECO:0000313" key="1">
    <source>
        <dbReference type="EnsemblPlants" id="AVESA.00010b.r2.2CG0295590.1.CDS"/>
    </source>
</evidence>
<protein>
    <submittedName>
        <fullName evidence="1">Uncharacterized protein</fullName>
    </submittedName>
</protein>
<sequence length="472" mass="53562">MFVLVRLCLKAAAAEADCSLEHALKGQNGEFRVDPRAVRFECPRLADGVSWLAAQLEVLYGKGNGRFLTIAMVKEAILRLGSCLAVGVGDGVGVRSGEEGSGLRDTGADCIFVSQVADAIATLHERLSLEEKIRALQAPRPSKHQLLIEYSQVLERGHVERSKRPNYIPVLEYDGILPHRADNQESGRSKTREELLAEERDYKRRRMSYRGKKMKRNPTEILRDIIDEHMEDIKQAGGVDCLVEAPGEITQDMLKTNFNGGAHQGNFYPTSSSYDKAVLGSRLPGRENSPHTDSFGRVSSSGHDTRDSYGNIRYENSRHQYQSASEYEKGGIRESKSAMDRGYSDQHENDTHKRNPNDQSKYGHKYKKNVSDYHSQSSDRSTWSKQTPKSSEREYGVMPGNRSNDRTRTNQNRHGSMPVNKYQFSDRYDPQSRYSDEDPPTSMCYDASDGKHELCHDEIRHRDHIRKRDHNH</sequence>